<feature type="coiled-coil region" evidence="1">
    <location>
        <begin position="197"/>
        <end position="341"/>
    </location>
</feature>
<evidence type="ECO:0000313" key="3">
    <source>
        <dbReference type="Proteomes" id="UP001153620"/>
    </source>
</evidence>
<evidence type="ECO:0000256" key="1">
    <source>
        <dbReference type="SAM" id="Coils"/>
    </source>
</evidence>
<keyword evidence="3" id="KW-1185">Reference proteome</keyword>
<dbReference type="GO" id="GO:0031122">
    <property type="term" value="P:cytoplasmic microtubule organization"/>
    <property type="evidence" value="ECO:0007669"/>
    <property type="project" value="TreeGrafter"/>
</dbReference>
<dbReference type="AlphaFoldDB" id="A0A9N9RQ41"/>
<proteinExistence type="predicted"/>
<sequence length="449" mass="52650">MLLEQYERSKDPEPVQLSEVQMLTENLERTKKKLFEASNFNLQLKNELKIAHKCLQHEIGTDSVNFSQILNSTSNWRGRAQQIQMLQSKIAELRDKLENTETDSFDANSLPLRRMESVRKHEIDSLTKELDDCKNELDDLKYKVSALKIRNKNLSEEANNYKFKTLDLMEKSRNDDDYIKCLNERISMVKYECEHKITEMEKEMTKMREMCDDSKLEVEKLTCDLENASQLLSDKDRDISSLKSLNEDLENNLRNISGDFLFSCRNMSKSDYVNLISTLEQEKNRLLNIIEEQNKQLNKQSLLESDQHDMIAKQRVKIARLDAKLKELENEKEAIKTKHRRGIRINEYSRSLSGMNVNNNRPVTKSSERLTSEIDRLKFKLEYATERIDYLEKKLQSQTADREEDCKKFIDIMGKSKECFKEIFNETKDVTSSYADTTFGTIDDAESKD</sequence>
<dbReference type="PANTHER" id="PTHR31935:SF1">
    <property type="entry name" value="COILED-COIL DOMAIN-CONTAINING PROTEIN 13"/>
    <property type="match status" value="1"/>
</dbReference>
<dbReference type="GO" id="GO:0034451">
    <property type="term" value="C:centriolar satellite"/>
    <property type="evidence" value="ECO:0007669"/>
    <property type="project" value="TreeGrafter"/>
</dbReference>
<dbReference type="Proteomes" id="UP001153620">
    <property type="component" value="Chromosome 1"/>
</dbReference>
<dbReference type="EMBL" id="OU895877">
    <property type="protein sequence ID" value="CAG9800376.1"/>
    <property type="molecule type" value="Genomic_DNA"/>
</dbReference>
<dbReference type="InterPro" id="IPR038929">
    <property type="entry name" value="CCDC13"/>
</dbReference>
<protein>
    <recommendedName>
        <fullName evidence="4">Coiled-coil domain-containing protein 13</fullName>
    </recommendedName>
</protein>
<reference evidence="2" key="2">
    <citation type="submission" date="2022-10" db="EMBL/GenBank/DDBJ databases">
        <authorList>
            <consortium name="ENA_rothamsted_submissions"/>
            <consortium name="culmorum"/>
            <person name="King R."/>
        </authorList>
    </citation>
    <scope>NUCLEOTIDE SEQUENCE</scope>
</reference>
<reference evidence="2" key="1">
    <citation type="submission" date="2022-01" db="EMBL/GenBank/DDBJ databases">
        <authorList>
            <person name="King R."/>
        </authorList>
    </citation>
    <scope>NUCLEOTIDE SEQUENCE</scope>
</reference>
<dbReference type="GO" id="GO:1905515">
    <property type="term" value="P:non-motile cilium assembly"/>
    <property type="evidence" value="ECO:0007669"/>
    <property type="project" value="TreeGrafter"/>
</dbReference>
<evidence type="ECO:0000313" key="2">
    <source>
        <dbReference type="EMBL" id="CAG9800376.1"/>
    </source>
</evidence>
<accession>A0A9N9RQ41</accession>
<feature type="coiled-coil region" evidence="1">
    <location>
        <begin position="83"/>
        <end position="164"/>
    </location>
</feature>
<dbReference type="PANTHER" id="PTHR31935">
    <property type="entry name" value="COILED-COIL DOMAIN-CONTAINING PROTEIN 13"/>
    <property type="match status" value="1"/>
</dbReference>
<keyword evidence="1" id="KW-0175">Coiled coil</keyword>
<evidence type="ECO:0008006" key="4">
    <source>
        <dbReference type="Google" id="ProtNLM"/>
    </source>
</evidence>
<organism evidence="2 3">
    <name type="scientific">Chironomus riparius</name>
    <dbReference type="NCBI Taxonomy" id="315576"/>
    <lineage>
        <taxon>Eukaryota</taxon>
        <taxon>Metazoa</taxon>
        <taxon>Ecdysozoa</taxon>
        <taxon>Arthropoda</taxon>
        <taxon>Hexapoda</taxon>
        <taxon>Insecta</taxon>
        <taxon>Pterygota</taxon>
        <taxon>Neoptera</taxon>
        <taxon>Endopterygota</taxon>
        <taxon>Diptera</taxon>
        <taxon>Nematocera</taxon>
        <taxon>Chironomoidea</taxon>
        <taxon>Chironomidae</taxon>
        <taxon>Chironominae</taxon>
        <taxon>Chironomus</taxon>
    </lineage>
</organism>
<name>A0A9N9RQ41_9DIPT</name>
<gene>
    <name evidence="2" type="ORF">CHIRRI_LOCUS3319</name>
</gene>
<dbReference type="OrthoDB" id="10070368at2759"/>